<name>A0A1G9Z836_9ACTN</name>
<protein>
    <submittedName>
        <fullName evidence="7">Peptide/nickel transport system substrate-binding protein</fullName>
    </submittedName>
</protein>
<evidence type="ECO:0000259" key="6">
    <source>
        <dbReference type="Pfam" id="PF00496"/>
    </source>
</evidence>
<dbReference type="AlphaFoldDB" id="A0A1G9Z836"/>
<gene>
    <name evidence="7" type="ORF">SAMN05192576_1644</name>
</gene>
<evidence type="ECO:0000256" key="5">
    <source>
        <dbReference type="SAM" id="SignalP"/>
    </source>
</evidence>
<organism evidence="7 8">
    <name type="scientific">Nocardioides szechwanensis</name>
    <dbReference type="NCBI Taxonomy" id="1005944"/>
    <lineage>
        <taxon>Bacteria</taxon>
        <taxon>Bacillati</taxon>
        <taxon>Actinomycetota</taxon>
        <taxon>Actinomycetes</taxon>
        <taxon>Propionibacteriales</taxon>
        <taxon>Nocardioidaceae</taxon>
        <taxon>Nocardioides</taxon>
    </lineage>
</organism>
<dbReference type="STRING" id="1005944.SAMN05192576_1644"/>
<dbReference type="SUPFAM" id="SSF53850">
    <property type="entry name" value="Periplasmic binding protein-like II"/>
    <property type="match status" value="1"/>
</dbReference>
<proteinExistence type="inferred from homology"/>
<dbReference type="GO" id="GO:0030313">
    <property type="term" value="C:cell envelope"/>
    <property type="evidence" value="ECO:0007669"/>
    <property type="project" value="UniProtKB-SubCell"/>
</dbReference>
<dbReference type="PANTHER" id="PTHR30290:SF10">
    <property type="entry name" value="PERIPLASMIC OLIGOPEPTIDE-BINDING PROTEIN-RELATED"/>
    <property type="match status" value="1"/>
</dbReference>
<dbReference type="PROSITE" id="PS51257">
    <property type="entry name" value="PROKAR_LIPOPROTEIN"/>
    <property type="match status" value="1"/>
</dbReference>
<reference evidence="7 8" key="1">
    <citation type="submission" date="2016-10" db="EMBL/GenBank/DDBJ databases">
        <authorList>
            <person name="de Groot N.N."/>
        </authorList>
    </citation>
    <scope>NUCLEOTIDE SEQUENCE [LARGE SCALE GENOMIC DNA]</scope>
    <source>
        <strain evidence="7 8">CGMCC 1.11147</strain>
    </source>
</reference>
<evidence type="ECO:0000256" key="2">
    <source>
        <dbReference type="ARBA" id="ARBA00005695"/>
    </source>
</evidence>
<dbReference type="InterPro" id="IPR030678">
    <property type="entry name" value="Peptide/Ni-bd"/>
</dbReference>
<feature type="chain" id="PRO_5039229262" evidence="5">
    <location>
        <begin position="19"/>
        <end position="532"/>
    </location>
</feature>
<dbReference type="Gene3D" id="3.10.105.10">
    <property type="entry name" value="Dipeptide-binding Protein, Domain 3"/>
    <property type="match status" value="1"/>
</dbReference>
<accession>A0A1G9Z836</accession>
<comment type="similarity">
    <text evidence="2">Belongs to the bacterial solute-binding protein 5 family.</text>
</comment>
<keyword evidence="3" id="KW-0813">Transport</keyword>
<sequence length="532" mass="54245">MKLTATALGLCVTTALLAGCGGSDDPDSPKGGGGEVVDGGTFTMSLASDPGNLDPQMGAGSGLFAVTQFAYDALVSVNAETGAIESALATEWTAEGTQVDLTLAEGITCADGTEVTPTLVADNLNFVADPKNQSPFLGTFIPVGAKATGDDAAGTVSLALEAPAPFVLNGLASLPIVCPSGLDDRTSLAQATSGTGPYELTEAAPGESYTYQIRDNYTWGPNGASTATEGMPDTVVIKITENETTAANLLLSGELNAAQVLGPDAKRLEAAGLYAAETPALIGEQWYNQAEGRPTSDPLVRMALTQALDRDELQKVLTSGAGGPATTLAAIEPTTCPGDSVSGSSPAFDPDAAADLLDQAGWNLGDDGTRSKDGTPLELVFLYQNNTGTGGAAASELAVQQWKEIGVQATASAQNETSLTSTIFGGGDWDVTWVSLNVNAPDQLVPFLSGPAAPNGTNFGAIDNADYSAAVEEASAILGVEGCDKWLEAESLLIENADIVPFANTIVTTFGSGAEFETPGNLVPTSIRMMAK</sequence>
<dbReference type="Pfam" id="PF00496">
    <property type="entry name" value="SBP_bac_5"/>
    <property type="match status" value="1"/>
</dbReference>
<feature type="domain" description="Solute-binding protein family 5" evidence="6">
    <location>
        <begin position="84"/>
        <end position="443"/>
    </location>
</feature>
<keyword evidence="8" id="KW-1185">Reference proteome</keyword>
<dbReference type="RefSeq" id="WP_091023597.1">
    <property type="nucleotide sequence ID" value="NZ_BKAE01000007.1"/>
</dbReference>
<dbReference type="OrthoDB" id="9046151at2"/>
<feature type="signal peptide" evidence="5">
    <location>
        <begin position="1"/>
        <end position="18"/>
    </location>
</feature>
<dbReference type="Gene3D" id="3.40.190.10">
    <property type="entry name" value="Periplasmic binding protein-like II"/>
    <property type="match status" value="1"/>
</dbReference>
<dbReference type="CDD" id="cd00995">
    <property type="entry name" value="PBP2_NikA_DppA_OppA_like"/>
    <property type="match status" value="1"/>
</dbReference>
<evidence type="ECO:0000256" key="1">
    <source>
        <dbReference type="ARBA" id="ARBA00004196"/>
    </source>
</evidence>
<dbReference type="GO" id="GO:1904680">
    <property type="term" value="F:peptide transmembrane transporter activity"/>
    <property type="evidence" value="ECO:0007669"/>
    <property type="project" value="TreeGrafter"/>
</dbReference>
<dbReference type="GO" id="GO:0043190">
    <property type="term" value="C:ATP-binding cassette (ABC) transporter complex"/>
    <property type="evidence" value="ECO:0007669"/>
    <property type="project" value="InterPro"/>
</dbReference>
<evidence type="ECO:0000313" key="7">
    <source>
        <dbReference type="EMBL" id="SDN17509.1"/>
    </source>
</evidence>
<dbReference type="PIRSF" id="PIRSF002741">
    <property type="entry name" value="MppA"/>
    <property type="match status" value="1"/>
</dbReference>
<keyword evidence="4 5" id="KW-0732">Signal</keyword>
<dbReference type="EMBL" id="FNIC01000002">
    <property type="protein sequence ID" value="SDN17509.1"/>
    <property type="molecule type" value="Genomic_DNA"/>
</dbReference>
<comment type="subcellular location">
    <subcellularLocation>
        <location evidence="1">Cell envelope</location>
    </subcellularLocation>
</comment>
<dbReference type="GO" id="GO:0042597">
    <property type="term" value="C:periplasmic space"/>
    <property type="evidence" value="ECO:0007669"/>
    <property type="project" value="UniProtKB-ARBA"/>
</dbReference>
<dbReference type="PANTHER" id="PTHR30290">
    <property type="entry name" value="PERIPLASMIC BINDING COMPONENT OF ABC TRANSPORTER"/>
    <property type="match status" value="1"/>
</dbReference>
<dbReference type="Proteomes" id="UP000199004">
    <property type="component" value="Unassembled WGS sequence"/>
</dbReference>
<dbReference type="InterPro" id="IPR039424">
    <property type="entry name" value="SBP_5"/>
</dbReference>
<evidence type="ECO:0000256" key="4">
    <source>
        <dbReference type="ARBA" id="ARBA00022729"/>
    </source>
</evidence>
<evidence type="ECO:0000256" key="3">
    <source>
        <dbReference type="ARBA" id="ARBA00022448"/>
    </source>
</evidence>
<dbReference type="InterPro" id="IPR000914">
    <property type="entry name" value="SBP_5_dom"/>
</dbReference>
<evidence type="ECO:0000313" key="8">
    <source>
        <dbReference type="Proteomes" id="UP000199004"/>
    </source>
</evidence>
<dbReference type="GO" id="GO:0015833">
    <property type="term" value="P:peptide transport"/>
    <property type="evidence" value="ECO:0007669"/>
    <property type="project" value="TreeGrafter"/>
</dbReference>